<evidence type="ECO:0000259" key="1">
    <source>
        <dbReference type="SMART" id="SM00822"/>
    </source>
</evidence>
<reference evidence="2 3" key="1">
    <citation type="submission" date="2019-04" db="EMBL/GenBank/DDBJ databases">
        <title>Herbidospora sp. NEAU-GS14.nov., a novel actinomycete isolated from soil.</title>
        <authorList>
            <person name="Han L."/>
        </authorList>
    </citation>
    <scope>NUCLEOTIDE SEQUENCE [LARGE SCALE GENOMIC DNA]</scope>
    <source>
        <strain evidence="2 3">NEAU-GS14</strain>
    </source>
</reference>
<dbReference type="OrthoDB" id="9795501at2"/>
<dbReference type="InterPro" id="IPR036291">
    <property type="entry name" value="NAD(P)-bd_dom_sf"/>
</dbReference>
<dbReference type="AlphaFoldDB" id="A0A4U3LNE0"/>
<dbReference type="GO" id="GO:0005737">
    <property type="term" value="C:cytoplasm"/>
    <property type="evidence" value="ECO:0007669"/>
    <property type="project" value="TreeGrafter"/>
</dbReference>
<sequence length="334" mass="35623">MSTVFVTGGSGFIGAALIPALHTAGHRTVALARSDQAADRVAALGARPVRADLSDQDALTRAMAGCDAVIHAAARMRGGRPAAFHDDNVTGTRNLLAAARSAGTPRFVHVGAAGCLVGGRRPILGADESWTLHRPAYSPYLTTKTISDHDVRRANAPGLTTCVVRPGWVWGDGDPIFEQIVTAAREGKMVLIDGGRHPVVTSHRDNTVSGVLAALDHGQGGEGYYVFDEETTTIGEFLTALLSTRELPRPARSIPYPLARTVANTLEFAHRLLRRPGEPPITRMLVEFNGRPFDVSDRKARAELGYRPLTTRAAGLARMRGVTTRSCSEFGSCG</sequence>
<dbReference type="Proteomes" id="UP000308705">
    <property type="component" value="Unassembled WGS sequence"/>
</dbReference>
<dbReference type="InterPro" id="IPR001509">
    <property type="entry name" value="Epimerase_deHydtase"/>
</dbReference>
<dbReference type="GO" id="GO:0004029">
    <property type="term" value="F:aldehyde dehydrogenase (NAD+) activity"/>
    <property type="evidence" value="ECO:0007669"/>
    <property type="project" value="TreeGrafter"/>
</dbReference>
<accession>A0A4U3LNE0</accession>
<dbReference type="Gene3D" id="3.40.50.720">
    <property type="entry name" value="NAD(P)-binding Rossmann-like Domain"/>
    <property type="match status" value="1"/>
</dbReference>
<dbReference type="PANTHER" id="PTHR48079">
    <property type="entry name" value="PROTEIN YEEZ"/>
    <property type="match status" value="1"/>
</dbReference>
<dbReference type="InterPro" id="IPR051783">
    <property type="entry name" value="NAD(P)-dependent_oxidoreduct"/>
</dbReference>
<dbReference type="RefSeq" id="WP_137251830.1">
    <property type="nucleotide sequence ID" value="NZ_SZQA01000075.1"/>
</dbReference>
<dbReference type="EMBL" id="SZQA01000075">
    <property type="protein sequence ID" value="TKK77311.1"/>
    <property type="molecule type" value="Genomic_DNA"/>
</dbReference>
<evidence type="ECO:0000313" key="3">
    <source>
        <dbReference type="Proteomes" id="UP000308705"/>
    </source>
</evidence>
<proteinExistence type="predicted"/>
<keyword evidence="3" id="KW-1185">Reference proteome</keyword>
<dbReference type="PANTHER" id="PTHR48079:SF6">
    <property type="entry name" value="NAD(P)-BINDING DOMAIN-CONTAINING PROTEIN-RELATED"/>
    <property type="match status" value="1"/>
</dbReference>
<gene>
    <name evidence="2" type="ORF">FDA94_37840</name>
</gene>
<dbReference type="SUPFAM" id="SSF51735">
    <property type="entry name" value="NAD(P)-binding Rossmann-fold domains"/>
    <property type="match status" value="1"/>
</dbReference>
<dbReference type="InterPro" id="IPR057326">
    <property type="entry name" value="KR_dom"/>
</dbReference>
<organism evidence="2 3">
    <name type="scientific">Herbidospora galbida</name>
    <dbReference type="NCBI Taxonomy" id="2575442"/>
    <lineage>
        <taxon>Bacteria</taxon>
        <taxon>Bacillati</taxon>
        <taxon>Actinomycetota</taxon>
        <taxon>Actinomycetes</taxon>
        <taxon>Streptosporangiales</taxon>
        <taxon>Streptosporangiaceae</taxon>
        <taxon>Herbidospora</taxon>
    </lineage>
</organism>
<dbReference type="SMART" id="SM00822">
    <property type="entry name" value="PKS_KR"/>
    <property type="match status" value="1"/>
</dbReference>
<feature type="domain" description="Ketoreductase" evidence="1">
    <location>
        <begin position="2"/>
        <end position="133"/>
    </location>
</feature>
<dbReference type="Pfam" id="PF01370">
    <property type="entry name" value="Epimerase"/>
    <property type="match status" value="1"/>
</dbReference>
<name>A0A4U3LNE0_9ACTN</name>
<comment type="caution">
    <text evidence="2">The sequence shown here is derived from an EMBL/GenBank/DDBJ whole genome shotgun (WGS) entry which is preliminary data.</text>
</comment>
<protein>
    <submittedName>
        <fullName evidence="2">NAD-dependent epimerase/dehydratase family protein</fullName>
    </submittedName>
</protein>
<evidence type="ECO:0000313" key="2">
    <source>
        <dbReference type="EMBL" id="TKK77311.1"/>
    </source>
</evidence>